<dbReference type="EMBL" id="FXAO01000001">
    <property type="protein sequence ID" value="SMG08594.1"/>
    <property type="molecule type" value="Genomic_DNA"/>
</dbReference>
<reference evidence="9" key="1">
    <citation type="submission" date="2017-04" db="EMBL/GenBank/DDBJ databases">
        <authorList>
            <person name="Varghese N."/>
            <person name="Submissions S."/>
        </authorList>
    </citation>
    <scope>NUCLEOTIDE SEQUENCE [LARGE SCALE GENOMIC DNA]</scope>
    <source>
        <strain evidence="9">DSM 19835</strain>
    </source>
</reference>
<evidence type="ECO:0000256" key="2">
    <source>
        <dbReference type="ARBA" id="ARBA00012662"/>
    </source>
</evidence>
<dbReference type="SMART" id="SM00812">
    <property type="entry name" value="Alpha_L_fucos"/>
    <property type="match status" value="1"/>
</dbReference>
<dbReference type="Gene3D" id="2.60.120.260">
    <property type="entry name" value="Galactose-binding domain-like"/>
    <property type="match status" value="2"/>
</dbReference>
<sequence>MSKFNLNLVLLALLNFYLSHGQYTDAPEPYGPLPTERQLAWHNLEYYGFIHFNMNTFTNMEWGMGSEKPSQFNPTQLDARQWAKTIKEAGMKGVIITAKHHDGFCLWPSKYTEHSVKNSPWKNGKGDVLKDLSEACAEYGLKMGVYLSPWDRNHADYGKPEYVTYFHNQLRELLTNYGQIFEVWFDGANGGSGYYGGANETRKIDNKTYYQWDKAIAIIRELQPNAVIFGDGGPGVRWVGNEEGWANETNWSLLERNKVYPGYSKYKELRSGHENGTHWVPAECDVSIRPGWYYHPSEDSQVKSLEHLVKIYYESVGRNASLLLNLPVDDRGLVHERDSVQLMALKEQINKDFANNIAKTAKVGATNVRGNHSKFGAGKVIDGDNNTYWTTDEGVTTASLTLNFDSPTEVNRILLQEYIALGQRVYGFNVEARIDGNWKLIDTQTTIGVKRILRFDTVEVSAVRVNITASKAAPVISNIELYRAPNLLTQPIIKRDKSGVVSMEVSDKNIDIHYTLDGSEPTEKSPKYQSGFRIDKPTTIKALAYNPENREKTSVKEMYFDISKKDWKVLKVSAGKLGDAHRLIDDNPNSTWVSAASDTAVEVVVDLGEVQRLQGFTYMPVRGRWPVGIVSQYEFSISRDNKTWSVAATGEFANIKNNPIKQTVSFKTTKARFVKLKGVKIIDDDKRMSVGEIGVITKQ</sequence>
<dbReference type="OrthoDB" id="1095333at2"/>
<gene>
    <name evidence="8" type="ORF">SAMN03080602_00362</name>
</gene>
<evidence type="ECO:0000256" key="3">
    <source>
        <dbReference type="ARBA" id="ARBA00022729"/>
    </source>
</evidence>
<name>A0A1X7I2J6_9FLAO</name>
<dbReference type="Pfam" id="PF13287">
    <property type="entry name" value="Fn3_assoc"/>
    <property type="match status" value="1"/>
</dbReference>
<dbReference type="InterPro" id="IPR017853">
    <property type="entry name" value="GH"/>
</dbReference>
<dbReference type="SUPFAM" id="SSF51445">
    <property type="entry name" value="(Trans)glycosidases"/>
    <property type="match status" value="1"/>
</dbReference>
<dbReference type="PANTHER" id="PTHR10030">
    <property type="entry name" value="ALPHA-L-FUCOSIDASE"/>
    <property type="match status" value="1"/>
</dbReference>
<feature type="domain" description="F5/8 type C" evidence="7">
    <location>
        <begin position="582"/>
        <end position="695"/>
    </location>
</feature>
<dbReference type="FunFam" id="3.20.20.80:FF:000052">
    <property type="entry name" value="Putative alpha-L-fucosidase 1"/>
    <property type="match status" value="1"/>
</dbReference>
<dbReference type="Proteomes" id="UP000193420">
    <property type="component" value="Unassembled WGS sequence"/>
</dbReference>
<dbReference type="Gene3D" id="3.20.20.80">
    <property type="entry name" value="Glycosidases"/>
    <property type="match status" value="1"/>
</dbReference>
<evidence type="ECO:0000259" key="7">
    <source>
        <dbReference type="PROSITE" id="PS50022"/>
    </source>
</evidence>
<dbReference type="GO" id="GO:0006004">
    <property type="term" value="P:fucose metabolic process"/>
    <property type="evidence" value="ECO:0007669"/>
    <property type="project" value="TreeGrafter"/>
</dbReference>
<dbReference type="GO" id="GO:0005764">
    <property type="term" value="C:lysosome"/>
    <property type="evidence" value="ECO:0007669"/>
    <property type="project" value="TreeGrafter"/>
</dbReference>
<evidence type="ECO:0000256" key="5">
    <source>
        <dbReference type="ARBA" id="ARBA00023295"/>
    </source>
</evidence>
<dbReference type="InterPro" id="IPR026876">
    <property type="entry name" value="Fn3_assoc_repeat"/>
</dbReference>
<dbReference type="SUPFAM" id="SSF49785">
    <property type="entry name" value="Galactose-binding domain-like"/>
    <property type="match status" value="2"/>
</dbReference>
<keyword evidence="5" id="KW-0326">Glycosidase</keyword>
<protein>
    <recommendedName>
        <fullName evidence="2">alpha-L-fucosidase</fullName>
        <ecNumber evidence="2">3.2.1.51</ecNumber>
    </recommendedName>
</protein>
<dbReference type="PANTHER" id="PTHR10030:SF37">
    <property type="entry name" value="ALPHA-L-FUCOSIDASE-RELATED"/>
    <property type="match status" value="1"/>
</dbReference>
<dbReference type="GO" id="GO:0016139">
    <property type="term" value="P:glycoside catabolic process"/>
    <property type="evidence" value="ECO:0007669"/>
    <property type="project" value="TreeGrafter"/>
</dbReference>
<dbReference type="AlphaFoldDB" id="A0A1X7I2J6"/>
<dbReference type="InterPro" id="IPR057739">
    <property type="entry name" value="Glyco_hydro_29_N"/>
</dbReference>
<keyword evidence="3 6" id="KW-0732">Signal</keyword>
<dbReference type="InterPro" id="IPR000421">
    <property type="entry name" value="FA58C"/>
</dbReference>
<evidence type="ECO:0000313" key="9">
    <source>
        <dbReference type="Proteomes" id="UP000193420"/>
    </source>
</evidence>
<feature type="chain" id="PRO_5012078293" description="alpha-L-fucosidase" evidence="6">
    <location>
        <begin position="22"/>
        <end position="699"/>
    </location>
</feature>
<dbReference type="Pfam" id="PF01120">
    <property type="entry name" value="Alpha_L_fucos"/>
    <property type="match status" value="1"/>
</dbReference>
<dbReference type="GO" id="GO:0004560">
    <property type="term" value="F:alpha-L-fucosidase activity"/>
    <property type="evidence" value="ECO:0007669"/>
    <property type="project" value="InterPro"/>
</dbReference>
<evidence type="ECO:0000256" key="4">
    <source>
        <dbReference type="ARBA" id="ARBA00022801"/>
    </source>
</evidence>
<dbReference type="EC" id="3.2.1.51" evidence="2"/>
<accession>A0A1X7I2J6</accession>
<dbReference type="PROSITE" id="PS50022">
    <property type="entry name" value="FA58C_3"/>
    <property type="match status" value="2"/>
</dbReference>
<evidence type="ECO:0000313" key="8">
    <source>
        <dbReference type="EMBL" id="SMG08594.1"/>
    </source>
</evidence>
<dbReference type="STRING" id="188872.SAMN03080602_00362"/>
<dbReference type="Pfam" id="PF00754">
    <property type="entry name" value="F5_F8_type_C"/>
    <property type="match status" value="2"/>
</dbReference>
<evidence type="ECO:0000256" key="1">
    <source>
        <dbReference type="ARBA" id="ARBA00007951"/>
    </source>
</evidence>
<keyword evidence="9" id="KW-1185">Reference proteome</keyword>
<proteinExistence type="inferred from homology"/>
<feature type="domain" description="F5/8 type C" evidence="7">
    <location>
        <begin position="346"/>
        <end position="484"/>
    </location>
</feature>
<organism evidence="8 9">
    <name type="scientific">Arenibacter troitsensis</name>
    <dbReference type="NCBI Taxonomy" id="188872"/>
    <lineage>
        <taxon>Bacteria</taxon>
        <taxon>Pseudomonadati</taxon>
        <taxon>Bacteroidota</taxon>
        <taxon>Flavobacteriia</taxon>
        <taxon>Flavobacteriales</taxon>
        <taxon>Flavobacteriaceae</taxon>
        <taxon>Arenibacter</taxon>
    </lineage>
</organism>
<dbReference type="InterPro" id="IPR008979">
    <property type="entry name" value="Galactose-bd-like_sf"/>
</dbReference>
<dbReference type="RefSeq" id="WP_085495609.1">
    <property type="nucleotide sequence ID" value="NZ_FXAO01000001.1"/>
</dbReference>
<feature type="signal peptide" evidence="6">
    <location>
        <begin position="1"/>
        <end position="21"/>
    </location>
</feature>
<dbReference type="InterPro" id="IPR000933">
    <property type="entry name" value="Glyco_hydro_29"/>
</dbReference>
<evidence type="ECO:0000256" key="6">
    <source>
        <dbReference type="SAM" id="SignalP"/>
    </source>
</evidence>
<comment type="similarity">
    <text evidence="1">Belongs to the glycosyl hydrolase 29 family.</text>
</comment>
<keyword evidence="4" id="KW-0378">Hydrolase</keyword>